<dbReference type="EMBL" id="JAEPRB010000011">
    <property type="protein sequence ID" value="KAG2227043.1"/>
    <property type="molecule type" value="Genomic_DNA"/>
</dbReference>
<organism evidence="2 3">
    <name type="scientific">Circinella minor</name>
    <dbReference type="NCBI Taxonomy" id="1195481"/>
    <lineage>
        <taxon>Eukaryota</taxon>
        <taxon>Fungi</taxon>
        <taxon>Fungi incertae sedis</taxon>
        <taxon>Mucoromycota</taxon>
        <taxon>Mucoromycotina</taxon>
        <taxon>Mucoromycetes</taxon>
        <taxon>Mucorales</taxon>
        <taxon>Lichtheimiaceae</taxon>
        <taxon>Circinella</taxon>
    </lineage>
</organism>
<evidence type="ECO:0000313" key="3">
    <source>
        <dbReference type="Proteomes" id="UP000646827"/>
    </source>
</evidence>
<evidence type="ECO:0000256" key="1">
    <source>
        <dbReference type="SAM" id="SignalP"/>
    </source>
</evidence>
<proteinExistence type="predicted"/>
<name>A0A8H7SEL7_9FUNG</name>
<dbReference type="AlphaFoldDB" id="A0A8H7SEL7"/>
<dbReference type="OrthoDB" id="2378832at2759"/>
<keyword evidence="1" id="KW-0732">Signal</keyword>
<evidence type="ECO:0000313" key="2">
    <source>
        <dbReference type="EMBL" id="KAG2227043.1"/>
    </source>
</evidence>
<feature type="signal peptide" evidence="1">
    <location>
        <begin position="1"/>
        <end position="24"/>
    </location>
</feature>
<sequence>MKITWIIVSITFYLVALFAQDAHADAREQALAFLRKYQIPYHHKKSEISTTGSISNGAISLFDNKNNNEEDQLLKTVKYYRDSAVMNLDLFGEKIDRLLKGVRIKLEKQHQINKNNVEALIDLLQHALRRLELRGELSRENVFTELDKVKHKAIEKKLVTEGQWKQLVNDVAGSFATDAWYRRFLGGRYHLQHETDDDGFYRWKHHLKRRLKDKNKKLTPEQVDQTLQTVQRAIHNTPDATKLANPRWWHRVEHDLKRTLKSSSPDEVKNVVDSVRDDVHAYKIFAMDYAPEEAKHWFHDWCEYFHDLWNDFVQWFVHQYRGEDTREAARASSSYAVIEAHSRSVDSAAHSAESAIYSFTQAVDDTADNWKKSFAQFWLDQEKQAYKRIGYTEAHLKWLHDHLEKTIKSNTSLAKHNIDSTLYQIRRYLQEARVQSATQIEHQITRIQNLLEEWKRTLPTQRVKIQY</sequence>
<accession>A0A8H7SEL7</accession>
<protein>
    <submittedName>
        <fullName evidence="2">Uncharacterized protein</fullName>
    </submittedName>
</protein>
<feature type="chain" id="PRO_5034542398" evidence="1">
    <location>
        <begin position="25"/>
        <end position="467"/>
    </location>
</feature>
<reference evidence="2 3" key="1">
    <citation type="submission" date="2020-12" db="EMBL/GenBank/DDBJ databases">
        <title>Metabolic potential, ecology and presence of endohyphal bacteria is reflected in genomic diversity of Mucoromycotina.</title>
        <authorList>
            <person name="Muszewska A."/>
            <person name="Okrasinska A."/>
            <person name="Steczkiewicz K."/>
            <person name="Drgas O."/>
            <person name="Orlowska M."/>
            <person name="Perlinska-Lenart U."/>
            <person name="Aleksandrzak-Piekarczyk T."/>
            <person name="Szatraj K."/>
            <person name="Zielenkiewicz U."/>
            <person name="Pilsyk S."/>
            <person name="Malc E."/>
            <person name="Mieczkowski P."/>
            <person name="Kruszewska J.S."/>
            <person name="Biernat P."/>
            <person name="Pawlowska J."/>
        </authorList>
    </citation>
    <scope>NUCLEOTIDE SEQUENCE [LARGE SCALE GENOMIC DNA]</scope>
    <source>
        <strain evidence="2 3">CBS 142.35</strain>
    </source>
</reference>
<keyword evidence="3" id="KW-1185">Reference proteome</keyword>
<gene>
    <name evidence="2" type="ORF">INT45_006450</name>
</gene>
<comment type="caution">
    <text evidence="2">The sequence shown here is derived from an EMBL/GenBank/DDBJ whole genome shotgun (WGS) entry which is preliminary data.</text>
</comment>
<dbReference type="Proteomes" id="UP000646827">
    <property type="component" value="Unassembled WGS sequence"/>
</dbReference>